<evidence type="ECO:0000313" key="2">
    <source>
        <dbReference type="EMBL" id="ELA46171.1"/>
    </source>
</evidence>
<keyword evidence="3" id="KW-1185">Reference proteome</keyword>
<dbReference type="Proteomes" id="UP000011081">
    <property type="component" value="Unassembled WGS sequence"/>
</dbReference>
<feature type="region of interest" description="Disordered" evidence="1">
    <location>
        <begin position="184"/>
        <end position="217"/>
    </location>
</feature>
<sequence>MIVFQFFGTAFASHQLNTRNEYHSQFGSTVHPHNMCEETSCCQQGAFLTQDSGLGLASMDYNVDTASGMEETFGLNMHSRRTLLHENNTYGKEKGKKKRTSKRSVFNDESNTISCNPFSPANTSSDAHGYNSPLGICHEKNDPHGRPFNQLLDSWVDQVATIYNEAIEVPSTCTPDYHNPCSEPVLSSMNTIPSRDMSDESHNSNHATSDPPSDVLSCESSRSFGLFAVPLPVFSPSNPPSNRLCDDESDMPEYFNYLDCATPDPSSLYVFDVFSPSNPNYDEGTPFHQSDGTHDMNQHRSTVGKGTRSRRMTASQPHESSKRQTPPENQRTTPTPDQYRNTNYNSYPSASKLVPHGTNTGQISPPTVFTSPGATDSQYSHLTSHKSPVFTYTEHFAVPVVTSPTHVGEPLNHYHDIAQNSSMSGVYSASTTEQHNLDHQVHSGEQSMLDSSNFSSCNNFNQEYCPRVTRIDSDDSHATYFDEQNYLDRITLQPLTPVVCSPNQLFGENSGYQEQMGASSYHQLSALVESSVESPIITSEIPMQDQNTQSSANSVSQCIALEPQELNDEQALIFRFRDLVKQCELGFESEALKYFGDCYMNYINASESECSNDNEYDYDYLSD</sequence>
<evidence type="ECO:0000313" key="3">
    <source>
        <dbReference type="Proteomes" id="UP000011081"/>
    </source>
</evidence>
<feature type="compositionally biased region" description="Polar residues" evidence="1">
    <location>
        <begin position="357"/>
        <end position="381"/>
    </location>
</feature>
<dbReference type="AlphaFoldDB" id="L2GR84"/>
<gene>
    <name evidence="2" type="ORF">VCUG_02340</name>
</gene>
<dbReference type="InParanoid" id="L2GR84"/>
<organism evidence="2 3">
    <name type="scientific">Vavraia culicis (isolate floridensis)</name>
    <name type="common">Microsporidian parasite</name>
    <dbReference type="NCBI Taxonomy" id="948595"/>
    <lineage>
        <taxon>Eukaryota</taxon>
        <taxon>Fungi</taxon>
        <taxon>Fungi incertae sedis</taxon>
        <taxon>Microsporidia</taxon>
        <taxon>Pleistophoridae</taxon>
        <taxon>Vavraia</taxon>
    </lineage>
</organism>
<accession>L2GR84</accession>
<dbReference type="EMBL" id="GL877459">
    <property type="protein sequence ID" value="ELA46171.1"/>
    <property type="molecule type" value="Genomic_DNA"/>
</dbReference>
<dbReference type="RefSeq" id="XP_008075349.1">
    <property type="nucleotide sequence ID" value="XM_008077158.1"/>
</dbReference>
<feature type="region of interest" description="Disordered" evidence="1">
    <location>
        <begin position="280"/>
        <end position="381"/>
    </location>
</feature>
<evidence type="ECO:0000256" key="1">
    <source>
        <dbReference type="SAM" id="MobiDB-lite"/>
    </source>
</evidence>
<feature type="compositionally biased region" description="Polar residues" evidence="1">
    <location>
        <begin position="312"/>
        <end position="349"/>
    </location>
</feature>
<name>L2GR84_VAVCU</name>
<dbReference type="VEuPathDB" id="MicrosporidiaDB:VCUG_02340"/>
<dbReference type="HOGENOM" id="CLU_438879_0_0_1"/>
<feature type="region of interest" description="Disordered" evidence="1">
    <location>
        <begin position="90"/>
        <end position="109"/>
    </location>
</feature>
<protein>
    <submittedName>
        <fullName evidence="2">Uncharacterized protein</fullName>
    </submittedName>
</protein>
<proteinExistence type="predicted"/>
<reference evidence="3" key="1">
    <citation type="submission" date="2011-03" db="EMBL/GenBank/DDBJ databases">
        <title>The genome sequence of Vavraia culicis strain floridensis.</title>
        <authorList>
            <consortium name="The Broad Institute Genome Sequencing Platform"/>
            <person name="Cuomo C."/>
            <person name="Becnel J."/>
            <person name="Sanscrainte N."/>
            <person name="Young S.K."/>
            <person name="Zeng Q."/>
            <person name="Gargeya S."/>
            <person name="Fitzgerald M."/>
            <person name="Haas B."/>
            <person name="Abouelleil A."/>
            <person name="Alvarado L."/>
            <person name="Arachchi H.M."/>
            <person name="Berlin A."/>
            <person name="Chapman S.B."/>
            <person name="Gearin G."/>
            <person name="Goldberg J."/>
            <person name="Griggs A."/>
            <person name="Gujja S."/>
            <person name="Hansen M."/>
            <person name="Heiman D."/>
            <person name="Howarth C."/>
            <person name="Larimer J."/>
            <person name="Lui A."/>
            <person name="MacDonald P.J.P."/>
            <person name="McCowen C."/>
            <person name="Montmayeur A."/>
            <person name="Murphy C."/>
            <person name="Neiman D."/>
            <person name="Pearson M."/>
            <person name="Priest M."/>
            <person name="Roberts A."/>
            <person name="Saif S."/>
            <person name="Shea T."/>
            <person name="Sisk P."/>
            <person name="Stolte C."/>
            <person name="Sykes S."/>
            <person name="Wortman J."/>
            <person name="Nusbaum C."/>
            <person name="Birren B."/>
        </authorList>
    </citation>
    <scope>NUCLEOTIDE SEQUENCE [LARGE SCALE GENOMIC DNA]</scope>
    <source>
        <strain evidence="3">floridensis</strain>
    </source>
</reference>
<dbReference type="GeneID" id="19880203"/>